<comment type="pathway">
    <text evidence="1">Mycotoxin biosynthesis.</text>
</comment>
<evidence type="ECO:0000256" key="1">
    <source>
        <dbReference type="ARBA" id="ARBA00004685"/>
    </source>
</evidence>
<evidence type="ECO:0000313" key="4">
    <source>
        <dbReference type="Proteomes" id="UP000070700"/>
    </source>
</evidence>
<dbReference type="STRING" id="149040.A0A194WWV1"/>
<dbReference type="InParanoid" id="A0A194WWV1"/>
<dbReference type="InterPro" id="IPR021765">
    <property type="entry name" value="UstYa-like"/>
</dbReference>
<comment type="similarity">
    <text evidence="2">Belongs to the ustYa family.</text>
</comment>
<dbReference type="OrthoDB" id="3687641at2759"/>
<dbReference type="EMBL" id="KQ947424">
    <property type="protein sequence ID" value="KUJ12456.1"/>
    <property type="molecule type" value="Genomic_DNA"/>
</dbReference>
<reference evidence="3 4" key="1">
    <citation type="submission" date="2015-10" db="EMBL/GenBank/DDBJ databases">
        <title>Full genome of DAOMC 229536 Phialocephala scopiformis, a fungal endophyte of spruce producing the potent anti-insectan compound rugulosin.</title>
        <authorList>
            <consortium name="DOE Joint Genome Institute"/>
            <person name="Walker A.K."/>
            <person name="Frasz S.L."/>
            <person name="Seifert K.A."/>
            <person name="Miller J.D."/>
            <person name="Mondo S.J."/>
            <person name="Labutti K."/>
            <person name="Lipzen A."/>
            <person name="Dockter R."/>
            <person name="Kennedy M."/>
            <person name="Grigoriev I.V."/>
            <person name="Spatafora J.W."/>
        </authorList>
    </citation>
    <scope>NUCLEOTIDE SEQUENCE [LARGE SCALE GENOMIC DNA]</scope>
    <source>
        <strain evidence="3 4">CBS 120377</strain>
    </source>
</reference>
<dbReference type="Pfam" id="PF11807">
    <property type="entry name" value="UstYa"/>
    <property type="match status" value="1"/>
</dbReference>
<gene>
    <name evidence="3" type="ORF">LY89DRAFT_208018</name>
</gene>
<evidence type="ECO:0000256" key="2">
    <source>
        <dbReference type="ARBA" id="ARBA00035112"/>
    </source>
</evidence>
<dbReference type="Proteomes" id="UP000070700">
    <property type="component" value="Unassembled WGS sequence"/>
</dbReference>
<evidence type="ECO:0000313" key="3">
    <source>
        <dbReference type="EMBL" id="KUJ12456.1"/>
    </source>
</evidence>
<dbReference type="RefSeq" id="XP_018066811.1">
    <property type="nucleotide sequence ID" value="XM_018205836.1"/>
</dbReference>
<dbReference type="PANTHER" id="PTHR33365:SF4">
    <property type="entry name" value="CYCLOCHLOROTINE BIOSYNTHESIS PROTEIN O"/>
    <property type="match status" value="1"/>
</dbReference>
<dbReference type="GO" id="GO:0043386">
    <property type="term" value="P:mycotoxin biosynthetic process"/>
    <property type="evidence" value="ECO:0007669"/>
    <property type="project" value="InterPro"/>
</dbReference>
<protein>
    <submittedName>
        <fullName evidence="3">Uncharacterized protein</fullName>
    </submittedName>
</protein>
<name>A0A194WWV1_MOLSC</name>
<sequence length="351" mass="41342">MPVAELRSDPIKLDLEITVAFKLTRNTTSCLPQFPSFRSKILNMPLFRKWSDWQWRRQQQHIHYESLIPSSEKLDDDESEIHLILPSSVQIPRKLRVLKRTLGLLPWALCVILSVSLAAVSSAHRRAHRHGSYETGFDTDLGPAKSSLGLTKVKFYGGIQVDPNGTYYLTHNPDEPHYVGESSPEVDEAWERMLLHKRYLGLTSKEAAETDFEIDEKDWIFDLYWVSPNTFHTLHCLNYIRKSLDRDHYTDIEDLPDRPFRMTHRMHLDHCIEAIRQTVQCSLDMTPVPRPWIPQAGIYHADVDQWHTCRDFSAVRNWMDWRNRDENDDDFINVTQRYKDRNAPYAKWNPW</sequence>
<dbReference type="KEGG" id="psco:LY89DRAFT_208018"/>
<dbReference type="AlphaFoldDB" id="A0A194WWV1"/>
<organism evidence="3 4">
    <name type="scientific">Mollisia scopiformis</name>
    <name type="common">Conifer needle endophyte fungus</name>
    <name type="synonym">Phialocephala scopiformis</name>
    <dbReference type="NCBI Taxonomy" id="149040"/>
    <lineage>
        <taxon>Eukaryota</taxon>
        <taxon>Fungi</taxon>
        <taxon>Dikarya</taxon>
        <taxon>Ascomycota</taxon>
        <taxon>Pezizomycotina</taxon>
        <taxon>Leotiomycetes</taxon>
        <taxon>Helotiales</taxon>
        <taxon>Mollisiaceae</taxon>
        <taxon>Mollisia</taxon>
    </lineage>
</organism>
<keyword evidence="4" id="KW-1185">Reference proteome</keyword>
<accession>A0A194WWV1</accession>
<dbReference type="GeneID" id="28815562"/>
<proteinExistence type="inferred from homology"/>
<dbReference type="PANTHER" id="PTHR33365">
    <property type="entry name" value="YALI0B05434P"/>
    <property type="match status" value="1"/>
</dbReference>